<evidence type="ECO:0000313" key="1">
    <source>
        <dbReference type="EMBL" id="CDD10719.1"/>
    </source>
</evidence>
<comment type="caution">
    <text evidence="1">The sequence shown here is derived from an EMBL/GenBank/DDBJ whole genome shotgun (WGS) entry which is preliminary data.</text>
</comment>
<reference evidence="1" key="1">
    <citation type="submission" date="2012-11" db="EMBL/GenBank/DDBJ databases">
        <title>Dependencies among metagenomic species, viruses, plasmids and units of genetic variation.</title>
        <authorList>
            <person name="Nielsen H.B."/>
            <person name="Almeida M."/>
            <person name="Juncker A.S."/>
            <person name="Rasmussen S."/>
            <person name="Li J."/>
            <person name="Sunagawa S."/>
            <person name="Plichta D."/>
            <person name="Gautier L."/>
            <person name="Le Chatelier E."/>
            <person name="Peletier E."/>
            <person name="Bonde I."/>
            <person name="Nielsen T."/>
            <person name="Manichanh C."/>
            <person name="Arumugam M."/>
            <person name="Batto J."/>
            <person name="Santos M.B.Q.D."/>
            <person name="Blom N."/>
            <person name="Borruel N."/>
            <person name="Burgdorf K.S."/>
            <person name="Boumezbeur F."/>
            <person name="Casellas F."/>
            <person name="Dore J."/>
            <person name="Guarner F."/>
            <person name="Hansen T."/>
            <person name="Hildebrand F."/>
            <person name="Kaas R.S."/>
            <person name="Kennedy S."/>
            <person name="Kristiansen K."/>
            <person name="Kultima J.R."/>
            <person name="Leonard P."/>
            <person name="Levenez F."/>
            <person name="Lund O."/>
            <person name="Moumen B."/>
            <person name="Le Paslier D."/>
            <person name="Pons N."/>
            <person name="Pedersen O."/>
            <person name="Prifti E."/>
            <person name="Qin J."/>
            <person name="Raes J."/>
            <person name="Tap J."/>
            <person name="Tims S."/>
            <person name="Ussery D.W."/>
            <person name="Yamada T."/>
            <person name="MetaHit consortium"/>
            <person name="Renault P."/>
            <person name="Sicheritz-Ponten T."/>
            <person name="Bork P."/>
            <person name="Wang J."/>
            <person name="Brunak S."/>
            <person name="Ehrlich S.D."/>
        </authorList>
    </citation>
    <scope>NUCLEOTIDE SEQUENCE [LARGE SCALE GENOMIC DNA]</scope>
</reference>
<dbReference type="RefSeq" id="WP_021721120.1">
    <property type="nucleotide sequence ID" value="NZ_FR892827.1"/>
</dbReference>
<organism evidence="1">
    <name type="scientific">Phascolarctobacterium succinatutens CAG:287</name>
    <dbReference type="NCBI Taxonomy" id="1263101"/>
    <lineage>
        <taxon>Bacteria</taxon>
        <taxon>Bacillati</taxon>
        <taxon>Bacillota</taxon>
        <taxon>Negativicutes</taxon>
        <taxon>Acidaminococcales</taxon>
        <taxon>Acidaminococcaceae</taxon>
        <taxon>Phascolarctobacterium</taxon>
    </lineage>
</organism>
<dbReference type="HOGENOM" id="CLU_3028298_0_0_9"/>
<sequence length="55" mass="6516">MDDIQKQIEELEEEQCVELLVKEVEERVTYQCLYILSNCNTLEEANKKIRALLKS</sequence>
<dbReference type="Proteomes" id="UP000014937">
    <property type="component" value="Unassembled WGS sequence"/>
</dbReference>
<name>R6WUW7_9FIRM</name>
<protein>
    <submittedName>
        <fullName evidence="1">Uncharacterized protein</fullName>
    </submittedName>
</protein>
<gene>
    <name evidence="1" type="ORF">BN587_02098</name>
</gene>
<dbReference type="EMBL" id="CBGL010000047">
    <property type="protein sequence ID" value="CDD10719.1"/>
    <property type="molecule type" value="Genomic_DNA"/>
</dbReference>
<accession>R6WUW7</accession>
<proteinExistence type="predicted"/>
<dbReference type="AlphaFoldDB" id="R6WUW7"/>